<keyword evidence="4" id="KW-1185">Reference proteome</keyword>
<evidence type="ECO:0008006" key="5">
    <source>
        <dbReference type="Google" id="ProtNLM"/>
    </source>
</evidence>
<keyword evidence="2" id="KW-0560">Oxidoreductase</keyword>
<dbReference type="InterPro" id="IPR002347">
    <property type="entry name" value="SDR_fam"/>
</dbReference>
<dbReference type="STRING" id="329884.A0A4U0X956"/>
<evidence type="ECO:0000256" key="1">
    <source>
        <dbReference type="ARBA" id="ARBA00006484"/>
    </source>
</evidence>
<accession>A0A4U0X956</accession>
<reference evidence="3 4" key="1">
    <citation type="submission" date="2017-03" db="EMBL/GenBank/DDBJ databases">
        <title>Genomes of endolithic fungi from Antarctica.</title>
        <authorList>
            <person name="Coleine C."/>
            <person name="Masonjones S."/>
            <person name="Stajich J.E."/>
        </authorList>
    </citation>
    <scope>NUCLEOTIDE SEQUENCE [LARGE SCALE GENOMIC DNA]</scope>
    <source>
        <strain evidence="3 4">CCFEE 5184</strain>
    </source>
</reference>
<proteinExistence type="inferred from homology"/>
<gene>
    <name evidence="3" type="ORF">B0A55_07754</name>
</gene>
<evidence type="ECO:0000313" key="3">
    <source>
        <dbReference type="EMBL" id="TKA72551.1"/>
    </source>
</evidence>
<sequence>MTADPVILIIGAGPRVGASVAQTFASNGYKVAVASRKGRGGRTAEGFLSLKADLANPSSISTLFETVKTEFKSYPSVVVYNAAATTPPPDKESVLSVSDQSVTNDLIVNTVSPYVAAQLAIKGWEASPNETKKTFIYTGNIQNVAVVPVPMMLDLGMGKAASAYWIGTADATYSTKGYRFFYADERQYDGKMKGMALDGAAHGEFFALLAKQEVKVPWCATFVKGKGYVKF</sequence>
<dbReference type="PANTHER" id="PTHR43669">
    <property type="entry name" value="5-KETO-D-GLUCONATE 5-REDUCTASE"/>
    <property type="match status" value="1"/>
</dbReference>
<dbReference type="InterPro" id="IPR036291">
    <property type="entry name" value="NAD(P)-bd_dom_sf"/>
</dbReference>
<evidence type="ECO:0000313" key="4">
    <source>
        <dbReference type="Proteomes" id="UP000309340"/>
    </source>
</evidence>
<dbReference type="OrthoDB" id="5336600at2759"/>
<protein>
    <recommendedName>
        <fullName evidence="5">NAD(P)-binding protein</fullName>
    </recommendedName>
</protein>
<dbReference type="CDD" id="cd05233">
    <property type="entry name" value="SDR_c"/>
    <property type="match status" value="1"/>
</dbReference>
<dbReference type="GO" id="GO:0016491">
    <property type="term" value="F:oxidoreductase activity"/>
    <property type="evidence" value="ECO:0007669"/>
    <property type="project" value="UniProtKB-KW"/>
</dbReference>
<dbReference type="Pfam" id="PF00106">
    <property type="entry name" value="adh_short"/>
    <property type="match status" value="1"/>
</dbReference>
<name>A0A4U0X956_9PEZI</name>
<comment type="caution">
    <text evidence="3">The sequence shown here is derived from an EMBL/GenBank/DDBJ whole genome shotgun (WGS) entry which is preliminary data.</text>
</comment>
<dbReference type="Proteomes" id="UP000309340">
    <property type="component" value="Unassembled WGS sequence"/>
</dbReference>
<dbReference type="PANTHER" id="PTHR43669:SF4">
    <property type="entry name" value="SHORT-CHAIN DEHYDROGENASE"/>
    <property type="match status" value="1"/>
</dbReference>
<dbReference type="AlphaFoldDB" id="A0A4U0X956"/>
<dbReference type="SUPFAM" id="SSF51735">
    <property type="entry name" value="NAD(P)-binding Rossmann-fold domains"/>
    <property type="match status" value="1"/>
</dbReference>
<comment type="similarity">
    <text evidence="1">Belongs to the short-chain dehydrogenases/reductases (SDR) family.</text>
</comment>
<dbReference type="EMBL" id="NAJQ01000304">
    <property type="protein sequence ID" value="TKA72551.1"/>
    <property type="molecule type" value="Genomic_DNA"/>
</dbReference>
<evidence type="ECO:0000256" key="2">
    <source>
        <dbReference type="ARBA" id="ARBA00023002"/>
    </source>
</evidence>
<organism evidence="3 4">
    <name type="scientific">Friedmanniomyces simplex</name>
    <dbReference type="NCBI Taxonomy" id="329884"/>
    <lineage>
        <taxon>Eukaryota</taxon>
        <taxon>Fungi</taxon>
        <taxon>Dikarya</taxon>
        <taxon>Ascomycota</taxon>
        <taxon>Pezizomycotina</taxon>
        <taxon>Dothideomycetes</taxon>
        <taxon>Dothideomycetidae</taxon>
        <taxon>Mycosphaerellales</taxon>
        <taxon>Teratosphaeriaceae</taxon>
        <taxon>Friedmanniomyces</taxon>
    </lineage>
</organism>
<dbReference type="Gene3D" id="3.40.50.720">
    <property type="entry name" value="NAD(P)-binding Rossmann-like Domain"/>
    <property type="match status" value="1"/>
</dbReference>